<feature type="region of interest" description="Disordered" evidence="1">
    <location>
        <begin position="21"/>
        <end position="69"/>
    </location>
</feature>
<gene>
    <name evidence="3" type="ORF">IFM89_031046</name>
</gene>
<sequence length="94" mass="10014">MAGRMGARYLGRTRRLYSKLVSEEEKATENIHIKDPKPKEKSTTSSGSSATDAKPSGAASSTSGVSTDKRKNYGLYAGVVLASGALGWYLRSIT</sequence>
<keyword evidence="4" id="KW-1185">Reference proteome</keyword>
<reference evidence="3 4" key="1">
    <citation type="submission" date="2020-10" db="EMBL/GenBank/DDBJ databases">
        <title>The Coptis chinensis genome and diversification of protoberbering-type alkaloids.</title>
        <authorList>
            <person name="Wang B."/>
            <person name="Shu S."/>
            <person name="Song C."/>
            <person name="Liu Y."/>
        </authorList>
    </citation>
    <scope>NUCLEOTIDE SEQUENCE [LARGE SCALE GENOMIC DNA]</scope>
    <source>
        <strain evidence="3">HL-2020</strain>
        <tissue evidence="3">Leaf</tissue>
    </source>
</reference>
<feature type="transmembrane region" description="Helical" evidence="2">
    <location>
        <begin position="73"/>
        <end position="90"/>
    </location>
</feature>
<name>A0A835LK09_9MAGN</name>
<dbReference type="EMBL" id="JADFTS010000008">
    <property type="protein sequence ID" value="KAF9594444.1"/>
    <property type="molecule type" value="Genomic_DNA"/>
</dbReference>
<feature type="compositionally biased region" description="Low complexity" evidence="1">
    <location>
        <begin position="43"/>
        <end position="66"/>
    </location>
</feature>
<evidence type="ECO:0000256" key="1">
    <source>
        <dbReference type="SAM" id="MobiDB-lite"/>
    </source>
</evidence>
<dbReference type="InterPro" id="IPR045284">
    <property type="entry name" value="At2g27730-like"/>
</dbReference>
<keyword evidence="2" id="KW-0472">Membrane</keyword>
<evidence type="ECO:0000256" key="2">
    <source>
        <dbReference type="SAM" id="Phobius"/>
    </source>
</evidence>
<dbReference type="PANTHER" id="PTHR33878">
    <property type="entry name" value="OS08G0559000 PROTEIN"/>
    <property type="match status" value="1"/>
</dbReference>
<feature type="compositionally biased region" description="Basic and acidic residues" evidence="1">
    <location>
        <begin position="21"/>
        <end position="42"/>
    </location>
</feature>
<evidence type="ECO:0000313" key="3">
    <source>
        <dbReference type="EMBL" id="KAF9594444.1"/>
    </source>
</evidence>
<proteinExistence type="predicted"/>
<dbReference type="AlphaFoldDB" id="A0A835LK09"/>
<keyword evidence="2" id="KW-1133">Transmembrane helix</keyword>
<dbReference type="Proteomes" id="UP000631114">
    <property type="component" value="Unassembled WGS sequence"/>
</dbReference>
<protein>
    <submittedName>
        <fullName evidence="3">Uncharacterized protein</fullName>
    </submittedName>
</protein>
<comment type="caution">
    <text evidence="3">The sequence shown here is derived from an EMBL/GenBank/DDBJ whole genome shotgun (WGS) entry which is preliminary data.</text>
</comment>
<organism evidence="3 4">
    <name type="scientific">Coptis chinensis</name>
    <dbReference type="NCBI Taxonomy" id="261450"/>
    <lineage>
        <taxon>Eukaryota</taxon>
        <taxon>Viridiplantae</taxon>
        <taxon>Streptophyta</taxon>
        <taxon>Embryophyta</taxon>
        <taxon>Tracheophyta</taxon>
        <taxon>Spermatophyta</taxon>
        <taxon>Magnoliopsida</taxon>
        <taxon>Ranunculales</taxon>
        <taxon>Ranunculaceae</taxon>
        <taxon>Coptidoideae</taxon>
        <taxon>Coptis</taxon>
    </lineage>
</organism>
<evidence type="ECO:0000313" key="4">
    <source>
        <dbReference type="Proteomes" id="UP000631114"/>
    </source>
</evidence>
<keyword evidence="2" id="KW-0812">Transmembrane</keyword>
<dbReference type="PANTHER" id="PTHR33878:SF1">
    <property type="entry name" value="OS08G0559000 PROTEIN"/>
    <property type="match status" value="1"/>
</dbReference>
<accession>A0A835LK09</accession>